<dbReference type="AlphaFoldDB" id="A0A0D2EIP5"/>
<dbReference type="OrthoDB" id="194358at2759"/>
<evidence type="ECO:0000256" key="1">
    <source>
        <dbReference type="ARBA" id="ARBA00022737"/>
    </source>
</evidence>
<dbReference type="SUPFAM" id="SSF52540">
    <property type="entry name" value="P-loop containing nucleoside triphosphate hydrolases"/>
    <property type="match status" value="1"/>
</dbReference>
<dbReference type="SUPFAM" id="SSF48403">
    <property type="entry name" value="Ankyrin repeat"/>
    <property type="match status" value="1"/>
</dbReference>
<protein>
    <submittedName>
        <fullName evidence="6">Unplaced genomic scaffold supercont1.9, whole genome shotgun sequence</fullName>
    </submittedName>
</protein>
<dbReference type="Proteomes" id="UP000053029">
    <property type="component" value="Unassembled WGS sequence"/>
</dbReference>
<dbReference type="InterPro" id="IPR002110">
    <property type="entry name" value="Ankyrin_rpt"/>
</dbReference>
<proteinExistence type="predicted"/>
<feature type="region of interest" description="Disordered" evidence="3">
    <location>
        <begin position="258"/>
        <end position="280"/>
    </location>
</feature>
<keyword evidence="2" id="KW-0040">ANK repeat</keyword>
<dbReference type="EMBL" id="KN846977">
    <property type="protein sequence ID" value="KIW74257.1"/>
    <property type="molecule type" value="Genomic_DNA"/>
</dbReference>
<feature type="repeat" description="ANK" evidence="2">
    <location>
        <begin position="1013"/>
        <end position="1045"/>
    </location>
</feature>
<keyword evidence="7" id="KW-1185">Reference proteome</keyword>
<dbReference type="RefSeq" id="XP_013278065.1">
    <property type="nucleotide sequence ID" value="XM_013422611.1"/>
</dbReference>
<dbReference type="InterPro" id="IPR036770">
    <property type="entry name" value="Ankyrin_rpt-contain_sf"/>
</dbReference>
<evidence type="ECO:0000256" key="3">
    <source>
        <dbReference type="SAM" id="MobiDB-lite"/>
    </source>
</evidence>
<dbReference type="Gene3D" id="3.40.50.300">
    <property type="entry name" value="P-loop containing nucleotide triphosphate hydrolases"/>
    <property type="match status" value="1"/>
</dbReference>
<dbReference type="GeneID" id="25311687"/>
<evidence type="ECO:0000256" key="2">
    <source>
        <dbReference type="PROSITE-ProRule" id="PRU00023"/>
    </source>
</evidence>
<feature type="compositionally biased region" description="Acidic residues" evidence="3">
    <location>
        <begin position="1162"/>
        <end position="1173"/>
    </location>
</feature>
<feature type="region of interest" description="Disordered" evidence="3">
    <location>
        <begin position="1103"/>
        <end position="1180"/>
    </location>
</feature>
<evidence type="ECO:0000313" key="6">
    <source>
        <dbReference type="EMBL" id="KIW74257.1"/>
    </source>
</evidence>
<dbReference type="PROSITE" id="PS50297">
    <property type="entry name" value="ANK_REP_REGION"/>
    <property type="match status" value="5"/>
</dbReference>
<evidence type="ECO:0000259" key="5">
    <source>
        <dbReference type="Pfam" id="PF24883"/>
    </source>
</evidence>
<accession>A0A0D2EIP5</accession>
<feature type="repeat" description="ANK" evidence="2">
    <location>
        <begin position="1046"/>
        <end position="1078"/>
    </location>
</feature>
<dbReference type="SMART" id="SM00248">
    <property type="entry name" value="ANK"/>
    <property type="match status" value="6"/>
</dbReference>
<dbReference type="Pfam" id="PF24883">
    <property type="entry name" value="NPHP3_N"/>
    <property type="match status" value="1"/>
</dbReference>
<gene>
    <name evidence="6" type="ORF">Z517_12197</name>
</gene>
<dbReference type="HOGENOM" id="CLU_000288_34_14_1"/>
<dbReference type="InterPro" id="IPR027417">
    <property type="entry name" value="P-loop_NTPase"/>
</dbReference>
<organism evidence="6 7">
    <name type="scientific">Fonsecaea pedrosoi CBS 271.37</name>
    <dbReference type="NCBI Taxonomy" id="1442368"/>
    <lineage>
        <taxon>Eukaryota</taxon>
        <taxon>Fungi</taxon>
        <taxon>Dikarya</taxon>
        <taxon>Ascomycota</taxon>
        <taxon>Pezizomycotina</taxon>
        <taxon>Eurotiomycetes</taxon>
        <taxon>Chaetothyriomycetidae</taxon>
        <taxon>Chaetothyriales</taxon>
        <taxon>Herpotrichiellaceae</taxon>
        <taxon>Fonsecaea</taxon>
    </lineage>
</organism>
<evidence type="ECO:0000313" key="7">
    <source>
        <dbReference type="Proteomes" id="UP000053029"/>
    </source>
</evidence>
<dbReference type="Pfam" id="PF12796">
    <property type="entry name" value="Ank_2"/>
    <property type="match status" value="1"/>
</dbReference>
<dbReference type="VEuPathDB" id="FungiDB:Z517_12197"/>
<dbReference type="PANTHER" id="PTHR10622:SF13">
    <property type="entry name" value="NACHT DOMAIN-CONTAINING PROTEIN"/>
    <property type="match status" value="1"/>
</dbReference>
<dbReference type="PANTHER" id="PTHR10622">
    <property type="entry name" value="HET DOMAIN-CONTAINING PROTEIN"/>
    <property type="match status" value="1"/>
</dbReference>
<evidence type="ECO:0000259" key="4">
    <source>
        <dbReference type="Pfam" id="PF06985"/>
    </source>
</evidence>
<feature type="repeat" description="ANK" evidence="2">
    <location>
        <begin position="921"/>
        <end position="953"/>
    </location>
</feature>
<feature type="compositionally biased region" description="Polar residues" evidence="3">
    <location>
        <begin position="258"/>
        <end position="274"/>
    </location>
</feature>
<reference evidence="6 7" key="1">
    <citation type="submission" date="2015-01" db="EMBL/GenBank/DDBJ databases">
        <title>The Genome Sequence of Fonsecaea pedrosoi CBS 271.37.</title>
        <authorList>
            <consortium name="The Broad Institute Genomics Platform"/>
            <person name="Cuomo C."/>
            <person name="de Hoog S."/>
            <person name="Gorbushina A."/>
            <person name="Stielow B."/>
            <person name="Teixiera M."/>
            <person name="Abouelleil A."/>
            <person name="Chapman S.B."/>
            <person name="Priest M."/>
            <person name="Young S.K."/>
            <person name="Wortman J."/>
            <person name="Nusbaum C."/>
            <person name="Birren B."/>
        </authorList>
    </citation>
    <scope>NUCLEOTIDE SEQUENCE [LARGE SCALE GENOMIC DNA]</scope>
    <source>
        <strain evidence="6 7">CBS 271.37</strain>
    </source>
</reference>
<dbReference type="PROSITE" id="PS50088">
    <property type="entry name" value="ANK_REPEAT"/>
    <property type="match status" value="5"/>
</dbReference>
<feature type="domain" description="Heterokaryon incompatibility" evidence="4">
    <location>
        <begin position="25"/>
        <end position="116"/>
    </location>
</feature>
<dbReference type="InterPro" id="IPR056884">
    <property type="entry name" value="NPHP3-like_N"/>
</dbReference>
<feature type="repeat" description="ANK" evidence="2">
    <location>
        <begin position="987"/>
        <end position="1009"/>
    </location>
</feature>
<name>A0A0D2EIP5_9EURO</name>
<dbReference type="InterPro" id="IPR010730">
    <property type="entry name" value="HET"/>
</dbReference>
<dbReference type="Pfam" id="PF13637">
    <property type="entry name" value="Ank_4"/>
    <property type="match status" value="2"/>
</dbReference>
<dbReference type="Pfam" id="PF06985">
    <property type="entry name" value="HET"/>
    <property type="match status" value="1"/>
</dbReference>
<dbReference type="Gene3D" id="1.25.40.20">
    <property type="entry name" value="Ankyrin repeat-containing domain"/>
    <property type="match status" value="2"/>
</dbReference>
<feature type="domain" description="Nephrocystin 3-like N-terminal" evidence="5">
    <location>
        <begin position="310"/>
        <end position="484"/>
    </location>
</feature>
<keyword evidence="1" id="KW-0677">Repeat</keyword>
<dbReference type="STRING" id="1442368.A0A0D2EIP5"/>
<dbReference type="PRINTS" id="PR01415">
    <property type="entry name" value="ANKYRIN"/>
</dbReference>
<feature type="repeat" description="ANK" evidence="2">
    <location>
        <begin position="954"/>
        <end position="986"/>
    </location>
</feature>
<sequence>MHLLKIGPHGEVSLTDRLETDIPPYVILSHTWGPDNEEVTFQDLKDGSGQSKAGYTKIKFCANQTQKDRLQYFWIDTCCIDKTSSAALQESITSMFQWYKDAQKCYVFLSDVSAHKRDNTGNVHIWEPSFRTSRWFTRGWTLQELLAPRRVEFYSREGVRLGDKTTLERIISNITGIPETALRGRPLQEFTPQERMRWASGRKTKRTEDKAYCLWGIFNVSMHVNYGERDKAFDRLKNKIAKSYRRELDGPGQACLPSLSNNLVAPPRGTTTNPPGKDTLSDRRRTMLASLSFEQMDSRQSNITNAYSTTCQWLLKHPAYVNWNDPQHIHQHRGFLWINGKPGAGKSTLMKFALSQAYKGTSEGEILLSFFFNARGDQLEHSTVGLYRALLFQLLTKIPDLQNLLDDLDALEGRNESSMWTKEKLCELFSTAIARLGTRRLRCFIDALDECEEKQIREMIIFFENLGQNAPSDGTQLYVCFASRHYPTIYLKYGRQLTLEKEDGHAGDLGAYIQSHLRTEETDLVKEIIPQIREKANGVFLWAVLVVPILNQEFDSGSVFTVQEKLKEIPAELDNLFTKILTKDSVKMNHLLLCLQLVLFAKRPLRREEFYFAMIAGLTPKSEWMSAWDPKRITESYMNRYVLSSSKGLAELTRSKLPTVQFIHESVRDFLLKNEGIFQLWPELKKGTTLSTYEGKSHECLRQCCLNYLSIDVASHLGDVDKLPKASTEEAARLRQCVGEKFPFLEYAVRNVLWHANKAQAKEVDQSEFIGTFQLARWVWLANLVERHETRRHTQKVTLLYILAENNLSSLIRVHPSNLSCFDVEGERYGPPIFAALATASDEAVQTFLRIQVDAQPTTSLLRVIYDQYCHSGNKPNHFPRTFTFSQRKGIFNALINHDDDILLAFFCACSKMALKQIGRDVEMPIIWAAKKGHVAIVKLLLEQGAKVEHKGDYGRTLLSLAAKYGYEAIVKLLLEQGAKVEHKDDYGRTPLSLAAECGHEAIVKLLLEQDDYGRTPLSFAAQSGHEAIVKLLLEQGANVEPKDDYGRTPLSFAAESGHEAIVKLLLEYGADRESKDKNGRTPLWHAIQTQSEDVVKLLMSYQGEGPPLSPEQQPTGSESSTMTPQAEPSEALPVEQSGPRDTYATGAEGWVEGYQWAQTESEAEAEAWGVDDGDGKIHI</sequence>
<feature type="compositionally biased region" description="Polar residues" evidence="3">
    <location>
        <begin position="1111"/>
        <end position="1127"/>
    </location>
</feature>